<evidence type="ECO:0000313" key="2">
    <source>
        <dbReference type="Proteomes" id="UP000594632"/>
    </source>
</evidence>
<proteinExistence type="predicted"/>
<evidence type="ECO:0000313" key="1">
    <source>
        <dbReference type="EMBL" id="QPG51187.1"/>
    </source>
</evidence>
<dbReference type="Proteomes" id="UP000594632">
    <property type="component" value="Chromosome"/>
</dbReference>
<accession>A0A7S9IL48</accession>
<dbReference type="EMBL" id="CP050869">
    <property type="protein sequence ID" value="QPG51187.1"/>
    <property type="molecule type" value="Genomic_DNA"/>
</dbReference>
<dbReference type="AlphaFoldDB" id="A0A7S9IL48"/>
<organism evidence="1 2">
    <name type="scientific">Saccharolobus solfataricus</name>
    <name type="common">Sulfolobus solfataricus</name>
    <dbReference type="NCBI Taxonomy" id="2287"/>
    <lineage>
        <taxon>Archaea</taxon>
        <taxon>Thermoproteota</taxon>
        <taxon>Thermoprotei</taxon>
        <taxon>Sulfolobales</taxon>
        <taxon>Sulfolobaceae</taxon>
        <taxon>Saccharolobus</taxon>
    </lineage>
</organism>
<reference evidence="1 2" key="1">
    <citation type="journal article" date="2020" name="Nat. Commun.">
        <title>The structures of two archaeal type IV pili illuminate evolutionary relationships.</title>
        <authorList>
            <person name="Wang F."/>
            <person name="Baquero D.P."/>
            <person name="Su Z."/>
            <person name="Beltran L.C."/>
            <person name="Prangishvili D."/>
            <person name="Krupovic M."/>
            <person name="Egelman E.H."/>
        </authorList>
    </citation>
    <scope>NUCLEOTIDE SEQUENCE [LARGE SCALE GENOMIC DNA]</scope>
    <source>
        <strain evidence="1 2">POZ149</strain>
    </source>
</reference>
<sequence>MYFTNYGKNIIVQTILTIYNCPAVTVHREPPPQILLHSYNKITLSSVTVYINGNLIPSVSSILFFNSAVVFNLTNNNYITYNGNLTSGKIVSGIILHNTTPYYNYYNIKGVEQPMISNGNVIINDKYYSIPIGGYVVGVIGDHVVLYKNGEIYVINVKAISG</sequence>
<protein>
    <submittedName>
        <fullName evidence="1">Uncharacterized protein</fullName>
    </submittedName>
</protein>
<name>A0A7S9IL48_SACSO</name>
<gene>
    <name evidence="1" type="ORF">HFC64_16380</name>
</gene>